<feature type="transmembrane region" description="Helical" evidence="9">
    <location>
        <begin position="121"/>
        <end position="143"/>
    </location>
</feature>
<dbReference type="EMBL" id="MIJF01000035">
    <property type="protein sequence ID" value="OEF99107.1"/>
    <property type="molecule type" value="Genomic_DNA"/>
</dbReference>
<evidence type="ECO:0000256" key="4">
    <source>
        <dbReference type="ARBA" id="ARBA00022692"/>
    </source>
</evidence>
<organism evidence="12 13">
    <name type="scientific">Vulcanibacillus modesticaldus</name>
    <dbReference type="NCBI Taxonomy" id="337097"/>
    <lineage>
        <taxon>Bacteria</taxon>
        <taxon>Bacillati</taxon>
        <taxon>Bacillota</taxon>
        <taxon>Bacilli</taxon>
        <taxon>Bacillales</taxon>
        <taxon>Bacillaceae</taxon>
        <taxon>Vulcanibacillus</taxon>
    </lineage>
</organism>
<comment type="similarity">
    <text evidence="1 9 11">Belongs to the peptidase A8 family.</text>
</comment>
<dbReference type="HAMAP" id="MF_00161">
    <property type="entry name" value="LspA"/>
    <property type="match status" value="1"/>
</dbReference>
<dbReference type="Proteomes" id="UP000243739">
    <property type="component" value="Unassembled WGS sequence"/>
</dbReference>
<dbReference type="InterPro" id="IPR001872">
    <property type="entry name" value="Peptidase_A8"/>
</dbReference>
<dbReference type="EC" id="3.4.23.36" evidence="9"/>
<comment type="caution">
    <text evidence="12">The sequence shown here is derived from an EMBL/GenBank/DDBJ whole genome shotgun (WGS) entry which is preliminary data.</text>
</comment>
<dbReference type="STRING" id="337097.BHF71_02685"/>
<evidence type="ECO:0000313" key="13">
    <source>
        <dbReference type="Proteomes" id="UP000243739"/>
    </source>
</evidence>
<evidence type="ECO:0000313" key="12">
    <source>
        <dbReference type="EMBL" id="OEF99107.1"/>
    </source>
</evidence>
<dbReference type="PANTHER" id="PTHR33695:SF1">
    <property type="entry name" value="LIPOPROTEIN SIGNAL PEPTIDASE"/>
    <property type="match status" value="1"/>
</dbReference>
<keyword evidence="3 9" id="KW-0645">Protease</keyword>
<feature type="active site" evidence="9">
    <location>
        <position position="127"/>
    </location>
</feature>
<evidence type="ECO:0000256" key="3">
    <source>
        <dbReference type="ARBA" id="ARBA00022670"/>
    </source>
</evidence>
<evidence type="ECO:0000256" key="2">
    <source>
        <dbReference type="ARBA" id="ARBA00022475"/>
    </source>
</evidence>
<accession>A0A1D2YTU4</accession>
<evidence type="ECO:0000256" key="10">
    <source>
        <dbReference type="RuleBase" id="RU000594"/>
    </source>
</evidence>
<sequence>MIYYLVAVAVILIDQFSKWAIVNYMKLYESIPLIEGWLHITSSRNRGAAFGILQNQRWFFISLTVIVVVFLVYYIYRVHKTQKLYAFALALILGGAIGNLIDRASTGQVVDFIDVRIINFAIFNLADSAIVIGVGLLLIDTLFTKEDKKIIL</sequence>
<evidence type="ECO:0000256" key="7">
    <source>
        <dbReference type="ARBA" id="ARBA00022989"/>
    </source>
</evidence>
<dbReference type="GO" id="GO:0006508">
    <property type="term" value="P:proteolysis"/>
    <property type="evidence" value="ECO:0007669"/>
    <property type="project" value="UniProtKB-KW"/>
</dbReference>
<dbReference type="UniPathway" id="UPA00665"/>
<name>A0A1D2YTU4_9BACI</name>
<reference evidence="12 13" key="1">
    <citation type="submission" date="2016-09" db="EMBL/GenBank/DDBJ databases">
        <title>Draft genome sequence for the type strain of Vulcanibacillus modesticaldus BR, a strictly anaerobic, moderately thermophilic, and nitrate-reducing bacterium from deep sea-hydrothermal vents of the Mid-Atlantic Ridge.</title>
        <authorList>
            <person name="Abin C.A."/>
            <person name="Hollibaugh J.T."/>
        </authorList>
    </citation>
    <scope>NUCLEOTIDE SEQUENCE [LARGE SCALE GENOMIC DNA]</scope>
    <source>
        <strain evidence="12 13">BR</strain>
    </source>
</reference>
<proteinExistence type="inferred from homology"/>
<gene>
    <name evidence="9" type="primary">lspA</name>
    <name evidence="12" type="ORF">BHF71_02685</name>
</gene>
<comment type="catalytic activity">
    <reaction evidence="9 10">
        <text>Release of signal peptides from bacterial membrane prolipoproteins. Hydrolyzes -Xaa-Yaa-Zaa-|-(S,diacylglyceryl)Cys-, in which Xaa is hydrophobic (preferably Leu), and Yaa (Ala or Ser) and Zaa (Gly or Ala) have small, neutral side chains.</text>
        <dbReference type="EC" id="3.4.23.36"/>
    </reaction>
</comment>
<dbReference type="PROSITE" id="PS00855">
    <property type="entry name" value="SPASE_II"/>
    <property type="match status" value="1"/>
</dbReference>
<comment type="pathway">
    <text evidence="9">Protein modification; lipoprotein biosynthesis (signal peptide cleavage).</text>
</comment>
<dbReference type="PRINTS" id="PR00781">
    <property type="entry name" value="LIPOSIGPTASE"/>
</dbReference>
<dbReference type="Pfam" id="PF01252">
    <property type="entry name" value="Peptidase_A8"/>
    <property type="match status" value="1"/>
</dbReference>
<dbReference type="PANTHER" id="PTHR33695">
    <property type="entry name" value="LIPOPROTEIN SIGNAL PEPTIDASE"/>
    <property type="match status" value="1"/>
</dbReference>
<keyword evidence="4 9" id="KW-0812">Transmembrane</keyword>
<feature type="transmembrane region" description="Helical" evidence="9">
    <location>
        <begin position="58"/>
        <end position="76"/>
    </location>
</feature>
<dbReference type="GO" id="GO:0004190">
    <property type="term" value="F:aspartic-type endopeptidase activity"/>
    <property type="evidence" value="ECO:0007669"/>
    <property type="project" value="UniProtKB-UniRule"/>
</dbReference>
<comment type="subcellular location">
    <subcellularLocation>
        <location evidence="9">Cell membrane</location>
        <topology evidence="9">Multi-pass membrane protein</topology>
    </subcellularLocation>
</comment>
<evidence type="ECO:0000256" key="5">
    <source>
        <dbReference type="ARBA" id="ARBA00022750"/>
    </source>
</evidence>
<dbReference type="NCBIfam" id="TIGR00077">
    <property type="entry name" value="lspA"/>
    <property type="match status" value="1"/>
</dbReference>
<keyword evidence="6 9" id="KW-0378">Hydrolase</keyword>
<evidence type="ECO:0000256" key="6">
    <source>
        <dbReference type="ARBA" id="ARBA00022801"/>
    </source>
</evidence>
<keyword evidence="13" id="KW-1185">Reference proteome</keyword>
<feature type="active site" evidence="9">
    <location>
        <position position="111"/>
    </location>
</feature>
<evidence type="ECO:0000256" key="8">
    <source>
        <dbReference type="ARBA" id="ARBA00023136"/>
    </source>
</evidence>
<keyword evidence="2 9" id="KW-1003">Cell membrane</keyword>
<keyword evidence="5 9" id="KW-0064">Aspartyl protease</keyword>
<keyword evidence="8 9" id="KW-0472">Membrane</keyword>
<protein>
    <recommendedName>
        <fullName evidence="9">Lipoprotein signal peptidase</fullName>
        <ecNumber evidence="9">3.4.23.36</ecNumber>
    </recommendedName>
    <alternativeName>
        <fullName evidence="9">Prolipoprotein signal peptidase</fullName>
    </alternativeName>
    <alternativeName>
        <fullName evidence="9">Signal peptidase II</fullName>
        <shortName evidence="9">SPase II</shortName>
    </alternativeName>
</protein>
<keyword evidence="7 9" id="KW-1133">Transmembrane helix</keyword>
<feature type="transmembrane region" description="Helical" evidence="9">
    <location>
        <begin position="83"/>
        <end position="101"/>
    </location>
</feature>
<comment type="caution">
    <text evidence="9">Lacks conserved residue(s) required for the propagation of feature annotation.</text>
</comment>
<evidence type="ECO:0000256" key="11">
    <source>
        <dbReference type="RuleBase" id="RU004181"/>
    </source>
</evidence>
<dbReference type="AlphaFoldDB" id="A0A1D2YTU4"/>
<comment type="function">
    <text evidence="9 10">This protein specifically catalyzes the removal of signal peptides from prolipoproteins.</text>
</comment>
<dbReference type="GO" id="GO:0005886">
    <property type="term" value="C:plasma membrane"/>
    <property type="evidence" value="ECO:0007669"/>
    <property type="project" value="UniProtKB-SubCell"/>
</dbReference>
<evidence type="ECO:0000256" key="9">
    <source>
        <dbReference type="HAMAP-Rule" id="MF_00161"/>
    </source>
</evidence>
<dbReference type="OrthoDB" id="9810259at2"/>
<dbReference type="RefSeq" id="WP_069657084.1">
    <property type="nucleotide sequence ID" value="NZ_MIJF01000035.1"/>
</dbReference>
<evidence type="ECO:0000256" key="1">
    <source>
        <dbReference type="ARBA" id="ARBA00006139"/>
    </source>
</evidence>